<feature type="non-terminal residue" evidence="2">
    <location>
        <position position="229"/>
    </location>
</feature>
<feature type="compositionally biased region" description="Polar residues" evidence="1">
    <location>
        <begin position="1"/>
        <end position="13"/>
    </location>
</feature>
<feature type="compositionally biased region" description="Basic and acidic residues" evidence="1">
    <location>
        <begin position="155"/>
        <end position="167"/>
    </location>
</feature>
<evidence type="ECO:0000256" key="1">
    <source>
        <dbReference type="SAM" id="MobiDB-lite"/>
    </source>
</evidence>
<sequence>DRRSSPTADSTVDPSPRSRDPRALCERADGASRGCHGWPRRARLSDQADRPGPRQVRGQRRHLPVRAWGQSRGGRHPALPPAQRRHRCRDRRVQRSRGDRPAGHRHGPEPGRGRDRHRRPRPGRPRHPGERRTRLLSRRDAEFGQCVGSRHRRRAGGDRRGCGEFGRRRDRRRGRRCDRASGPYRGCADTPRRRARPRGRSRRKARRRPRRAAPYNGASRLAPGPLSRL</sequence>
<gene>
    <name evidence="2" type="ORF">AVDCRST_MAG90-1024</name>
</gene>
<feature type="compositionally biased region" description="Basic and acidic residues" evidence="1">
    <location>
        <begin position="43"/>
        <end position="52"/>
    </location>
</feature>
<feature type="region of interest" description="Disordered" evidence="1">
    <location>
        <begin position="1"/>
        <end position="229"/>
    </location>
</feature>
<feature type="compositionally biased region" description="Basic and acidic residues" evidence="1">
    <location>
        <begin position="16"/>
        <end position="30"/>
    </location>
</feature>
<accession>A0A6J4L3B9</accession>
<feature type="compositionally biased region" description="Basic residues" evidence="1">
    <location>
        <begin position="114"/>
        <end position="126"/>
    </location>
</feature>
<name>A0A6J4L3B9_9HYPH</name>
<evidence type="ECO:0000313" key="2">
    <source>
        <dbReference type="EMBL" id="CAA9321409.1"/>
    </source>
</evidence>
<dbReference type="EMBL" id="CADCUC010000194">
    <property type="protein sequence ID" value="CAA9321409.1"/>
    <property type="molecule type" value="Genomic_DNA"/>
</dbReference>
<feature type="compositionally biased region" description="Basic residues" evidence="1">
    <location>
        <begin position="193"/>
        <end position="211"/>
    </location>
</feature>
<feature type="compositionally biased region" description="Basic and acidic residues" evidence="1">
    <location>
        <begin position="127"/>
        <end position="142"/>
    </location>
</feature>
<reference evidence="2" key="1">
    <citation type="submission" date="2020-02" db="EMBL/GenBank/DDBJ databases">
        <authorList>
            <person name="Meier V. D."/>
        </authorList>
    </citation>
    <scope>NUCLEOTIDE SEQUENCE</scope>
    <source>
        <strain evidence="2">AVDCRST_MAG90</strain>
    </source>
</reference>
<proteinExistence type="predicted"/>
<protein>
    <submittedName>
        <fullName evidence="2">Uncharacterized protein</fullName>
    </submittedName>
</protein>
<dbReference type="AlphaFoldDB" id="A0A6J4L3B9"/>
<feature type="non-terminal residue" evidence="2">
    <location>
        <position position="1"/>
    </location>
</feature>
<feature type="compositionally biased region" description="Basic and acidic residues" evidence="1">
    <location>
        <begin position="91"/>
        <end position="113"/>
    </location>
</feature>
<organism evidence="2">
    <name type="scientific">uncultured Microvirga sp</name>
    <dbReference type="NCBI Taxonomy" id="412392"/>
    <lineage>
        <taxon>Bacteria</taxon>
        <taxon>Pseudomonadati</taxon>
        <taxon>Pseudomonadota</taxon>
        <taxon>Alphaproteobacteria</taxon>
        <taxon>Hyphomicrobiales</taxon>
        <taxon>Methylobacteriaceae</taxon>
        <taxon>Microvirga</taxon>
        <taxon>environmental samples</taxon>
    </lineage>
</organism>